<gene>
    <name evidence="1" type="ORF">CA606_18080</name>
</gene>
<dbReference type="EMBL" id="CP023315">
    <property type="protein sequence ID" value="ATC34084.1"/>
    <property type="molecule type" value="Genomic_DNA"/>
</dbReference>
<dbReference type="AlphaFoldDB" id="A0A290N2D5"/>
<dbReference type="Proteomes" id="UP000217311">
    <property type="component" value="Chromosome"/>
</dbReference>
<evidence type="ECO:0000313" key="2">
    <source>
        <dbReference type="Proteomes" id="UP000217311"/>
    </source>
</evidence>
<protein>
    <submittedName>
        <fullName evidence="1">Uncharacterized protein</fullName>
    </submittedName>
</protein>
<evidence type="ECO:0000313" key="1">
    <source>
        <dbReference type="EMBL" id="ATC34084.1"/>
    </source>
</evidence>
<reference evidence="2" key="1">
    <citation type="submission" date="2017-09" db="EMBL/GenBank/DDBJ databases">
        <title>Genome evolution observed in wild isolates of Caulobacter crescentus.</title>
        <authorList>
            <person name="Ely B."/>
            <person name="Wilson K."/>
            <person name="Scott D."/>
        </authorList>
    </citation>
    <scope>NUCLEOTIDE SEQUENCE [LARGE SCALE GENOMIC DNA]</scope>
    <source>
        <strain evidence="2">CB13b1a</strain>
    </source>
</reference>
<proteinExistence type="predicted"/>
<organism evidence="1 2">
    <name type="scientific">Caulobacter vibrioides</name>
    <name type="common">Caulobacter crescentus</name>
    <dbReference type="NCBI Taxonomy" id="155892"/>
    <lineage>
        <taxon>Bacteria</taxon>
        <taxon>Pseudomonadati</taxon>
        <taxon>Pseudomonadota</taxon>
        <taxon>Alphaproteobacteria</taxon>
        <taxon>Caulobacterales</taxon>
        <taxon>Caulobacteraceae</taxon>
        <taxon>Caulobacter</taxon>
    </lineage>
</organism>
<name>A0A290N2D5_CAUVI</name>
<dbReference type="RefSeq" id="WP_096053434.1">
    <property type="nucleotide sequence ID" value="NZ_CP023315.3"/>
</dbReference>
<accession>A0A290N2D5</accession>
<sequence length="168" mass="17569">MSAAAILMSPAATQRALPETEIVVRSPIGDVRVWIDGDGLVRTSITADQTANDAAAGAVRDLGVLVERAQVAVRGLVTALGPQVRGAGLMTWLRARCDTSNPHARTPATVLFNDYVAFIESEGGQIMSRRAFGDALSSQGLPPAGKNAAGLKYRGGVVLKAQLEETSQ</sequence>